<comment type="subcellular location">
    <subcellularLocation>
        <location evidence="1 6">Membrane</location>
        <topology evidence="1 6">Multi-pass membrane protein</topology>
    </subcellularLocation>
</comment>
<proteinExistence type="inferred from homology"/>
<keyword evidence="9" id="KW-1185">Reference proteome</keyword>
<organism evidence="8 9">
    <name type="scientific">Nelumbo nucifera</name>
    <name type="common">Sacred lotus</name>
    <dbReference type="NCBI Taxonomy" id="4432"/>
    <lineage>
        <taxon>Eukaryota</taxon>
        <taxon>Viridiplantae</taxon>
        <taxon>Streptophyta</taxon>
        <taxon>Embryophyta</taxon>
        <taxon>Tracheophyta</taxon>
        <taxon>Spermatophyta</taxon>
        <taxon>Magnoliopsida</taxon>
        <taxon>Proteales</taxon>
        <taxon>Nelumbonaceae</taxon>
        <taxon>Nelumbo</taxon>
    </lineage>
</organism>
<keyword evidence="4 6" id="KW-1133">Transmembrane helix</keyword>
<feature type="transmembrane region" description="Helical" evidence="6">
    <location>
        <begin position="47"/>
        <end position="68"/>
    </location>
</feature>
<evidence type="ECO:0000313" key="8">
    <source>
        <dbReference type="EMBL" id="DAD32280.1"/>
    </source>
</evidence>
<evidence type="ECO:0000313" key="9">
    <source>
        <dbReference type="Proteomes" id="UP000607653"/>
    </source>
</evidence>
<dbReference type="GO" id="GO:0016020">
    <property type="term" value="C:membrane"/>
    <property type="evidence" value="ECO:0007669"/>
    <property type="project" value="UniProtKB-SubCell"/>
</dbReference>
<dbReference type="Pfam" id="PF00892">
    <property type="entry name" value="EamA"/>
    <property type="match status" value="1"/>
</dbReference>
<feature type="domain" description="EamA" evidence="7">
    <location>
        <begin position="18"/>
        <end position="90"/>
    </location>
</feature>
<evidence type="ECO:0000256" key="1">
    <source>
        <dbReference type="ARBA" id="ARBA00004141"/>
    </source>
</evidence>
<dbReference type="EMBL" id="DUZY01000003">
    <property type="protein sequence ID" value="DAD32280.1"/>
    <property type="molecule type" value="Genomic_DNA"/>
</dbReference>
<feature type="transmembrane region" description="Helical" evidence="6">
    <location>
        <begin position="74"/>
        <end position="91"/>
    </location>
</feature>
<evidence type="ECO:0000256" key="4">
    <source>
        <dbReference type="ARBA" id="ARBA00022989"/>
    </source>
</evidence>
<name>A0A822YI80_NELNU</name>
<dbReference type="PANTHER" id="PTHR31218">
    <property type="entry name" value="WAT1-RELATED PROTEIN"/>
    <property type="match status" value="1"/>
</dbReference>
<evidence type="ECO:0000256" key="5">
    <source>
        <dbReference type="ARBA" id="ARBA00023136"/>
    </source>
</evidence>
<keyword evidence="5 6" id="KW-0472">Membrane</keyword>
<evidence type="ECO:0000259" key="7">
    <source>
        <dbReference type="Pfam" id="PF00892"/>
    </source>
</evidence>
<dbReference type="AlphaFoldDB" id="A0A822YI80"/>
<dbReference type="InterPro" id="IPR030184">
    <property type="entry name" value="WAT1-related"/>
</dbReference>
<accession>A0A822YI80</accession>
<gene>
    <name evidence="8" type="ORF">HUJ06_011131</name>
</gene>
<feature type="transmembrane region" description="Helical" evidence="6">
    <location>
        <begin position="22"/>
        <end position="40"/>
    </location>
</feature>
<evidence type="ECO:0000256" key="6">
    <source>
        <dbReference type="RuleBase" id="RU363077"/>
    </source>
</evidence>
<dbReference type="Proteomes" id="UP000607653">
    <property type="component" value="Unassembled WGS sequence"/>
</dbReference>
<dbReference type="Gene3D" id="1.10.3730.20">
    <property type="match status" value="1"/>
</dbReference>
<comment type="caution">
    <text evidence="8">The sequence shown here is derived from an EMBL/GenBank/DDBJ whole genome shotgun (WGS) entry which is preliminary data.</text>
</comment>
<dbReference type="InterPro" id="IPR000620">
    <property type="entry name" value="EamA_dom"/>
</dbReference>
<dbReference type="InterPro" id="IPR037185">
    <property type="entry name" value="EmrE-like"/>
</dbReference>
<sequence>MHCYFLLITNLNWNMNLNGKPWFSQGIMGSGLSFVGMSWCVKKRDPLFTSAFSPLIQIIVAIIDFFILHEKLNLGSVLGSVLVIIGLYSLVGQK</sequence>
<evidence type="ECO:0000256" key="2">
    <source>
        <dbReference type="ARBA" id="ARBA00007635"/>
    </source>
</evidence>
<keyword evidence="3 6" id="KW-0812">Transmembrane</keyword>
<comment type="similarity">
    <text evidence="2 6">Belongs to the drug/metabolite transporter (DMT) superfamily. Plant drug/metabolite exporter (P-DME) (TC 2.A.7.4) family.</text>
</comment>
<protein>
    <recommendedName>
        <fullName evidence="6">WAT1-related protein</fullName>
    </recommendedName>
</protein>
<dbReference type="SUPFAM" id="SSF103481">
    <property type="entry name" value="Multidrug resistance efflux transporter EmrE"/>
    <property type="match status" value="1"/>
</dbReference>
<dbReference type="GO" id="GO:0022857">
    <property type="term" value="F:transmembrane transporter activity"/>
    <property type="evidence" value="ECO:0007669"/>
    <property type="project" value="InterPro"/>
</dbReference>
<reference evidence="8 9" key="1">
    <citation type="journal article" date="2020" name="Mol. Biol. Evol.">
        <title>Distinct Expression and Methylation Patterns for Genes with Different Fates following a Single Whole-Genome Duplication in Flowering Plants.</title>
        <authorList>
            <person name="Shi T."/>
            <person name="Rahmani R.S."/>
            <person name="Gugger P.F."/>
            <person name="Wang M."/>
            <person name="Li H."/>
            <person name="Zhang Y."/>
            <person name="Li Z."/>
            <person name="Wang Q."/>
            <person name="Van de Peer Y."/>
            <person name="Marchal K."/>
            <person name="Chen J."/>
        </authorList>
    </citation>
    <scope>NUCLEOTIDE SEQUENCE [LARGE SCALE GENOMIC DNA]</scope>
    <source>
        <tissue evidence="8">Leaf</tissue>
    </source>
</reference>
<comment type="caution">
    <text evidence="6">Lacks conserved residue(s) required for the propagation of feature annotation.</text>
</comment>
<evidence type="ECO:0000256" key="3">
    <source>
        <dbReference type="ARBA" id="ARBA00022692"/>
    </source>
</evidence>